<dbReference type="OrthoDB" id="9803619at2"/>
<name>F6DMS9_DESRL</name>
<dbReference type="GO" id="GO:0008832">
    <property type="term" value="F:dGTPase activity"/>
    <property type="evidence" value="ECO:0007669"/>
    <property type="project" value="TreeGrafter"/>
</dbReference>
<dbReference type="Pfam" id="PF19276">
    <property type="entry name" value="HD_assoc_2"/>
    <property type="match status" value="1"/>
</dbReference>
<dbReference type="PANTHER" id="PTHR11373:SF4">
    <property type="entry name" value="DEOXYNUCLEOSIDE TRIPHOSPHATE TRIPHOSPHOHYDROLASE SAMHD1"/>
    <property type="match status" value="1"/>
</dbReference>
<evidence type="ECO:0000259" key="1">
    <source>
        <dbReference type="SMART" id="SM00471"/>
    </source>
</evidence>
<dbReference type="RefSeq" id="WP_013840269.1">
    <property type="nucleotide sequence ID" value="NC_015589.1"/>
</dbReference>
<feature type="domain" description="HD/PDEase" evidence="1">
    <location>
        <begin position="46"/>
        <end position="191"/>
    </location>
</feature>
<keyword evidence="2" id="KW-0378">Hydrolase</keyword>
<dbReference type="KEGG" id="dru:Desru_0188"/>
<dbReference type="PANTHER" id="PTHR11373">
    <property type="entry name" value="DEOXYNUCLEOSIDE TRIPHOSPHATE TRIPHOSPHOHYDROLASE"/>
    <property type="match status" value="1"/>
</dbReference>
<sequence length="419" mass="48478">MPEIRDPIHGFISVSCDERKIIDTRYFQRLRRIRQLGTTYLLYPAAEHTRFPHSLGVMHISSLIFDKLVEKRGTVLRWSSAEKEKYKQMLRLASLLHDLGHAPFSHVSDDLFDAALKGHEGMAAKMITETEIGQIIDKIGREHGFGSKDIAAMIMGQVFTKEEQLITNIFSSELDSDKMDYLLRDSLFTGVKYGYYDLDRVLNVLNLFPKDGGWIVGVDHDGVQAVEGLILARYFMFAQVYLHRTRRIYDKIMVNLLKDLLLEKNGKKRLPTNPEKFILWDDDAVLQEAKNSSSLWAERFLNRKHLKCVWETDPRPLKEERAYQTRIKDELESRYKSSQVIVDQYQKAPIKFDIDGTPTIHVLSNQSATEAFSFRDKAPIVAKLEEPIYIFRVYTDEENAKEVKDYADMRYVILKGGGN</sequence>
<dbReference type="CDD" id="cd00077">
    <property type="entry name" value="HDc"/>
    <property type="match status" value="1"/>
</dbReference>
<evidence type="ECO:0000313" key="2">
    <source>
        <dbReference type="EMBL" id="AEG58487.1"/>
    </source>
</evidence>
<dbReference type="Pfam" id="PF01966">
    <property type="entry name" value="HD"/>
    <property type="match status" value="1"/>
</dbReference>
<dbReference type="eggNOG" id="COG1078">
    <property type="taxonomic scope" value="Bacteria"/>
</dbReference>
<dbReference type="InterPro" id="IPR003607">
    <property type="entry name" value="HD/PDEase_dom"/>
</dbReference>
<protein>
    <submittedName>
        <fullName evidence="2">Metal-dependent phosphohydrolase HD region</fullName>
    </submittedName>
</protein>
<dbReference type="Gene3D" id="1.10.3210.10">
    <property type="entry name" value="Hypothetical protein af1432"/>
    <property type="match status" value="1"/>
</dbReference>
<organism evidence="2 3">
    <name type="scientific">Desulforamulus ruminis (strain ATCC 23193 / DSM 2154 / NCIMB 8452 / DL)</name>
    <name type="common">Desulfotomaculum ruminis</name>
    <dbReference type="NCBI Taxonomy" id="696281"/>
    <lineage>
        <taxon>Bacteria</taxon>
        <taxon>Bacillati</taxon>
        <taxon>Bacillota</taxon>
        <taxon>Clostridia</taxon>
        <taxon>Eubacteriales</taxon>
        <taxon>Peptococcaceae</taxon>
        <taxon>Desulforamulus</taxon>
    </lineage>
</organism>
<evidence type="ECO:0000313" key="3">
    <source>
        <dbReference type="Proteomes" id="UP000009234"/>
    </source>
</evidence>
<dbReference type="InterPro" id="IPR006674">
    <property type="entry name" value="HD_domain"/>
</dbReference>
<proteinExistence type="predicted"/>
<dbReference type="Proteomes" id="UP000009234">
    <property type="component" value="Chromosome"/>
</dbReference>
<dbReference type="InterPro" id="IPR050135">
    <property type="entry name" value="dGTPase-like"/>
</dbReference>
<dbReference type="InterPro" id="IPR045509">
    <property type="entry name" value="HD_assoc_2"/>
</dbReference>
<dbReference type="GO" id="GO:0006203">
    <property type="term" value="P:dGTP catabolic process"/>
    <property type="evidence" value="ECO:0007669"/>
    <property type="project" value="TreeGrafter"/>
</dbReference>
<dbReference type="SUPFAM" id="SSF109604">
    <property type="entry name" value="HD-domain/PDEase-like"/>
    <property type="match status" value="1"/>
</dbReference>
<accession>F6DMS9</accession>
<dbReference type="STRING" id="696281.Desru_0188"/>
<reference evidence="2 3" key="2">
    <citation type="journal article" date="2012" name="Stand. Genomic Sci.">
        <title>Complete genome sequence of the sulfate-reducing firmicute Desulfotomaculum ruminis type strain (DL(T)).</title>
        <authorList>
            <person name="Spring S."/>
            <person name="Visser M."/>
            <person name="Lu M."/>
            <person name="Copeland A."/>
            <person name="Lapidus A."/>
            <person name="Lucas S."/>
            <person name="Cheng J.F."/>
            <person name="Han C."/>
            <person name="Tapia R."/>
            <person name="Goodwin L.A."/>
            <person name="Pitluck S."/>
            <person name="Ivanova N."/>
            <person name="Land M."/>
            <person name="Hauser L."/>
            <person name="Larimer F."/>
            <person name="Rohde M."/>
            <person name="Goker M."/>
            <person name="Detter J.C."/>
            <person name="Kyrpides N.C."/>
            <person name="Woyke T."/>
            <person name="Schaap P.J."/>
            <person name="Plugge C.M."/>
            <person name="Muyzer G."/>
            <person name="Kuever J."/>
            <person name="Pereira I.A."/>
            <person name="Parshina S.N."/>
            <person name="Bernier-Latmani R."/>
            <person name="Stams A.J."/>
            <person name="Klenk H.P."/>
        </authorList>
    </citation>
    <scope>NUCLEOTIDE SEQUENCE [LARGE SCALE GENOMIC DNA]</scope>
    <source>
        <strain evidence="3">ATCC 23193 / DSM 2154 / NCIB 8452 / DL</strain>
    </source>
</reference>
<dbReference type="AlphaFoldDB" id="F6DMS9"/>
<dbReference type="EMBL" id="CP002780">
    <property type="protein sequence ID" value="AEG58487.1"/>
    <property type="molecule type" value="Genomic_DNA"/>
</dbReference>
<reference evidence="3" key="1">
    <citation type="submission" date="2011-05" db="EMBL/GenBank/DDBJ databases">
        <title>Complete sequence of Desulfotomaculum ruminis DSM 2154.</title>
        <authorList>
            <person name="Lucas S."/>
            <person name="Copeland A."/>
            <person name="Lapidus A."/>
            <person name="Cheng J.-F."/>
            <person name="Goodwin L."/>
            <person name="Pitluck S."/>
            <person name="Lu M."/>
            <person name="Detter J.C."/>
            <person name="Han C."/>
            <person name="Tapia R."/>
            <person name="Land M."/>
            <person name="Hauser L."/>
            <person name="Kyrpides N."/>
            <person name="Ivanova N."/>
            <person name="Mikhailova N."/>
            <person name="Pagani I."/>
            <person name="Stams A.J.M."/>
            <person name="Plugge C.M."/>
            <person name="Muyzer G."/>
            <person name="Kuever J."/>
            <person name="Parshina S.N."/>
            <person name="Ivanova A.E."/>
            <person name="Nazina T.N."/>
            <person name="Brambilla E."/>
            <person name="Spring S."/>
            <person name="Klenk H.-P."/>
            <person name="Woyke T."/>
        </authorList>
    </citation>
    <scope>NUCLEOTIDE SEQUENCE [LARGE SCALE GENOMIC DNA]</scope>
    <source>
        <strain evidence="3">ATCC 23193 / DSM 2154 / NCIB 8452 / DL</strain>
    </source>
</reference>
<keyword evidence="3" id="KW-1185">Reference proteome</keyword>
<dbReference type="SMART" id="SM00471">
    <property type="entry name" value="HDc"/>
    <property type="match status" value="1"/>
</dbReference>
<dbReference type="HOGENOM" id="CLU_026821_3_0_9"/>
<gene>
    <name evidence="2" type="ordered locus">Desru_0188</name>
</gene>